<name>A0A6G1DG77_9ORYZ</name>
<dbReference type="AlphaFoldDB" id="A0A6G1DG77"/>
<protein>
    <submittedName>
        <fullName evidence="1">Uncharacterized protein</fullName>
    </submittedName>
</protein>
<sequence>MELLYHGKVRFFRCRPNKQLAVTVELLTLELGSFSAAKTRKVASCYYLPRQDNVGIDDDGAHMNA</sequence>
<evidence type="ECO:0000313" key="2">
    <source>
        <dbReference type="Proteomes" id="UP000479710"/>
    </source>
</evidence>
<reference evidence="1 2" key="1">
    <citation type="submission" date="2019-11" db="EMBL/GenBank/DDBJ databases">
        <title>Whole genome sequence of Oryza granulata.</title>
        <authorList>
            <person name="Li W."/>
        </authorList>
    </citation>
    <scope>NUCLEOTIDE SEQUENCE [LARGE SCALE GENOMIC DNA]</scope>
    <source>
        <strain evidence="2">cv. Menghai</strain>
        <tissue evidence="1">Leaf</tissue>
    </source>
</reference>
<organism evidence="1 2">
    <name type="scientific">Oryza meyeriana var. granulata</name>
    <dbReference type="NCBI Taxonomy" id="110450"/>
    <lineage>
        <taxon>Eukaryota</taxon>
        <taxon>Viridiplantae</taxon>
        <taxon>Streptophyta</taxon>
        <taxon>Embryophyta</taxon>
        <taxon>Tracheophyta</taxon>
        <taxon>Spermatophyta</taxon>
        <taxon>Magnoliopsida</taxon>
        <taxon>Liliopsida</taxon>
        <taxon>Poales</taxon>
        <taxon>Poaceae</taxon>
        <taxon>BOP clade</taxon>
        <taxon>Oryzoideae</taxon>
        <taxon>Oryzeae</taxon>
        <taxon>Oryzinae</taxon>
        <taxon>Oryza</taxon>
        <taxon>Oryza meyeriana</taxon>
    </lineage>
</organism>
<dbReference type="EMBL" id="SPHZ02000006">
    <property type="protein sequence ID" value="KAF0911497.1"/>
    <property type="molecule type" value="Genomic_DNA"/>
</dbReference>
<proteinExistence type="predicted"/>
<accession>A0A6G1DG77</accession>
<evidence type="ECO:0000313" key="1">
    <source>
        <dbReference type="EMBL" id="KAF0911497.1"/>
    </source>
</evidence>
<gene>
    <name evidence="1" type="ORF">E2562_011143</name>
</gene>
<comment type="caution">
    <text evidence="1">The sequence shown here is derived from an EMBL/GenBank/DDBJ whole genome shotgun (WGS) entry which is preliminary data.</text>
</comment>
<dbReference type="Proteomes" id="UP000479710">
    <property type="component" value="Unassembled WGS sequence"/>
</dbReference>
<keyword evidence="2" id="KW-1185">Reference proteome</keyword>